<feature type="region of interest" description="Disordered" evidence="1">
    <location>
        <begin position="25"/>
        <end position="88"/>
    </location>
</feature>
<feature type="compositionally biased region" description="Basic and acidic residues" evidence="1">
    <location>
        <begin position="67"/>
        <end position="81"/>
    </location>
</feature>
<dbReference type="AlphaFoldDB" id="A0A8T2BFI4"/>
<evidence type="ECO:0000313" key="2">
    <source>
        <dbReference type="EMBL" id="KAG7585595.1"/>
    </source>
</evidence>
<evidence type="ECO:0000313" key="3">
    <source>
        <dbReference type="Proteomes" id="UP000694240"/>
    </source>
</evidence>
<dbReference type="EMBL" id="JAEFBK010000007">
    <property type="protein sequence ID" value="KAG7585595.1"/>
    <property type="molecule type" value="Genomic_DNA"/>
</dbReference>
<name>A0A8T2BFI4_9BRAS</name>
<feature type="region of interest" description="Disordered" evidence="1">
    <location>
        <begin position="96"/>
        <end position="115"/>
    </location>
</feature>
<keyword evidence="3" id="KW-1185">Reference proteome</keyword>
<accession>A0A8T2BFI4</accession>
<feature type="compositionally biased region" description="Basic residues" evidence="1">
    <location>
        <begin position="55"/>
        <end position="66"/>
    </location>
</feature>
<sequence>MVDHLLRADRVVARVEKSVNLVIGHRQTQRQASSMEHERNQMDYKGTSSNEGKTKGKYTTKKIPKWKHNDSGNKIGQKENNEPPTMIVAGGWVRPNRAMWASPPNSSSSKPHNNN</sequence>
<protein>
    <submittedName>
        <fullName evidence="2">Uncharacterized protein</fullName>
    </submittedName>
</protein>
<gene>
    <name evidence="2" type="ORF">ISN45_Aa02g009400</name>
</gene>
<organism evidence="2 3">
    <name type="scientific">Arabidopsis thaliana x Arabidopsis arenosa</name>
    <dbReference type="NCBI Taxonomy" id="1240361"/>
    <lineage>
        <taxon>Eukaryota</taxon>
        <taxon>Viridiplantae</taxon>
        <taxon>Streptophyta</taxon>
        <taxon>Embryophyta</taxon>
        <taxon>Tracheophyta</taxon>
        <taxon>Spermatophyta</taxon>
        <taxon>Magnoliopsida</taxon>
        <taxon>eudicotyledons</taxon>
        <taxon>Gunneridae</taxon>
        <taxon>Pentapetalae</taxon>
        <taxon>rosids</taxon>
        <taxon>malvids</taxon>
        <taxon>Brassicales</taxon>
        <taxon>Brassicaceae</taxon>
        <taxon>Camelineae</taxon>
        <taxon>Arabidopsis</taxon>
    </lineage>
</organism>
<dbReference type="Proteomes" id="UP000694240">
    <property type="component" value="Chromosome 7"/>
</dbReference>
<proteinExistence type="predicted"/>
<comment type="caution">
    <text evidence="2">The sequence shown here is derived from an EMBL/GenBank/DDBJ whole genome shotgun (WGS) entry which is preliminary data.</text>
</comment>
<reference evidence="2 3" key="1">
    <citation type="submission" date="2020-12" db="EMBL/GenBank/DDBJ databases">
        <title>Concerted genomic and epigenomic changes stabilize Arabidopsis allopolyploids.</title>
        <authorList>
            <person name="Chen Z."/>
        </authorList>
    </citation>
    <scope>NUCLEOTIDE SEQUENCE [LARGE SCALE GENOMIC DNA]</scope>
    <source>
        <strain evidence="2">Allo738</strain>
        <tissue evidence="2">Leaf</tissue>
    </source>
</reference>
<evidence type="ECO:0000256" key="1">
    <source>
        <dbReference type="SAM" id="MobiDB-lite"/>
    </source>
</evidence>
<feature type="compositionally biased region" description="Low complexity" evidence="1">
    <location>
        <begin position="102"/>
        <end position="115"/>
    </location>
</feature>